<feature type="binding site" evidence="9">
    <location>
        <position position="95"/>
    </location>
    <ligand>
        <name>[4Fe-4S] cluster</name>
        <dbReference type="ChEBI" id="CHEBI:49883"/>
        <label>2</label>
        <note>4Fe-4S-S-AdoMet</note>
    </ligand>
</feature>
<dbReference type="InterPro" id="IPR007197">
    <property type="entry name" value="rSAM"/>
</dbReference>
<dbReference type="GO" id="GO:0016992">
    <property type="term" value="F:lipoate synthase activity"/>
    <property type="evidence" value="ECO:0007669"/>
    <property type="project" value="UniProtKB-UniRule"/>
</dbReference>
<keyword evidence="5 9" id="KW-0479">Metal-binding</keyword>
<dbReference type="GO" id="GO:0051539">
    <property type="term" value="F:4 iron, 4 sulfur cluster binding"/>
    <property type="evidence" value="ECO:0007669"/>
    <property type="project" value="UniProtKB-UniRule"/>
</dbReference>
<comment type="similarity">
    <text evidence="9">Belongs to the radical SAM superfamily. Lipoyl synthase family.</text>
</comment>
<dbReference type="Gene3D" id="3.20.20.70">
    <property type="entry name" value="Aldolase class I"/>
    <property type="match status" value="1"/>
</dbReference>
<evidence type="ECO:0000256" key="2">
    <source>
        <dbReference type="ARBA" id="ARBA00022490"/>
    </source>
</evidence>
<keyword evidence="2 9" id="KW-0963">Cytoplasm</keyword>
<feature type="binding site" evidence="9">
    <location>
        <position position="91"/>
    </location>
    <ligand>
        <name>[4Fe-4S] cluster</name>
        <dbReference type="ChEBI" id="CHEBI:49883"/>
        <label>2</label>
        <note>4Fe-4S-S-AdoMet</note>
    </ligand>
</feature>
<organism evidence="11 12">
    <name type="scientific">Halobacteriovorax marinus</name>
    <dbReference type="NCBI Taxonomy" id="97084"/>
    <lineage>
        <taxon>Bacteria</taxon>
        <taxon>Pseudomonadati</taxon>
        <taxon>Bdellovibrionota</taxon>
        <taxon>Bacteriovoracia</taxon>
        <taxon>Bacteriovoracales</taxon>
        <taxon>Halobacteriovoraceae</taxon>
        <taxon>Halobacteriovorax</taxon>
    </lineage>
</organism>
<dbReference type="SFLD" id="SFLDS00029">
    <property type="entry name" value="Radical_SAM"/>
    <property type="match status" value="1"/>
</dbReference>
<dbReference type="GO" id="GO:0009249">
    <property type="term" value="P:protein lipoylation"/>
    <property type="evidence" value="ECO:0007669"/>
    <property type="project" value="UniProtKB-UniRule"/>
</dbReference>
<keyword evidence="3 9" id="KW-0808">Transferase</keyword>
<dbReference type="InterPro" id="IPR006638">
    <property type="entry name" value="Elp3/MiaA/NifB-like_rSAM"/>
</dbReference>
<gene>
    <name evidence="9" type="primary">lipA</name>
    <name evidence="11" type="ORF">A9Q84_16475</name>
</gene>
<dbReference type="NCBIfam" id="NF009544">
    <property type="entry name" value="PRK12928.1"/>
    <property type="match status" value="1"/>
</dbReference>
<feature type="binding site" evidence="9">
    <location>
        <position position="306"/>
    </location>
    <ligand>
        <name>[4Fe-4S] cluster</name>
        <dbReference type="ChEBI" id="CHEBI:49883"/>
        <label>1</label>
    </ligand>
</feature>
<comment type="pathway">
    <text evidence="9">Protein modification; protein lipoylation via endogenous pathway; protein N(6)-(lipoyl)lysine from octanoyl-[acyl-carrier-protein]: step 2/2.</text>
</comment>
<dbReference type="Proteomes" id="UP000196531">
    <property type="component" value="Unassembled WGS sequence"/>
</dbReference>
<dbReference type="EC" id="2.8.1.8" evidence="9"/>
<evidence type="ECO:0000256" key="3">
    <source>
        <dbReference type="ARBA" id="ARBA00022679"/>
    </source>
</evidence>
<keyword evidence="7 9" id="KW-0411">Iron-sulfur</keyword>
<comment type="catalytic activity">
    <reaction evidence="8 9">
        <text>[[Fe-S] cluster scaffold protein carrying a second [4Fe-4S](2+) cluster] + N(6)-octanoyl-L-lysyl-[protein] + 2 oxidized [2Fe-2S]-[ferredoxin] + 2 S-adenosyl-L-methionine + 4 H(+) = [[Fe-S] cluster scaffold protein] + N(6)-[(R)-dihydrolipoyl]-L-lysyl-[protein] + 4 Fe(3+) + 2 hydrogen sulfide + 2 5'-deoxyadenosine + 2 L-methionine + 2 reduced [2Fe-2S]-[ferredoxin]</text>
        <dbReference type="Rhea" id="RHEA:16585"/>
        <dbReference type="Rhea" id="RHEA-COMP:9928"/>
        <dbReference type="Rhea" id="RHEA-COMP:10000"/>
        <dbReference type="Rhea" id="RHEA-COMP:10001"/>
        <dbReference type="Rhea" id="RHEA-COMP:10475"/>
        <dbReference type="Rhea" id="RHEA-COMP:14568"/>
        <dbReference type="Rhea" id="RHEA-COMP:14569"/>
        <dbReference type="ChEBI" id="CHEBI:15378"/>
        <dbReference type="ChEBI" id="CHEBI:17319"/>
        <dbReference type="ChEBI" id="CHEBI:29034"/>
        <dbReference type="ChEBI" id="CHEBI:29919"/>
        <dbReference type="ChEBI" id="CHEBI:33722"/>
        <dbReference type="ChEBI" id="CHEBI:33737"/>
        <dbReference type="ChEBI" id="CHEBI:33738"/>
        <dbReference type="ChEBI" id="CHEBI:57844"/>
        <dbReference type="ChEBI" id="CHEBI:59789"/>
        <dbReference type="ChEBI" id="CHEBI:78809"/>
        <dbReference type="ChEBI" id="CHEBI:83100"/>
        <dbReference type="EC" id="2.8.1.8"/>
    </reaction>
</comment>
<feature type="binding site" evidence="9">
    <location>
        <position position="70"/>
    </location>
    <ligand>
        <name>[4Fe-4S] cluster</name>
        <dbReference type="ChEBI" id="CHEBI:49883"/>
        <label>1</label>
    </ligand>
</feature>
<dbReference type="SMART" id="SM00729">
    <property type="entry name" value="Elp3"/>
    <property type="match status" value="1"/>
</dbReference>
<dbReference type="InterPro" id="IPR031691">
    <property type="entry name" value="LIAS_N"/>
</dbReference>
<dbReference type="InterPro" id="IPR013785">
    <property type="entry name" value="Aldolase_TIM"/>
</dbReference>
<feature type="domain" description="Radical SAM core" evidence="10">
    <location>
        <begin position="77"/>
        <end position="295"/>
    </location>
</feature>
<comment type="cofactor">
    <cofactor evidence="9">
        <name>[4Fe-4S] cluster</name>
        <dbReference type="ChEBI" id="CHEBI:49883"/>
    </cofactor>
    <text evidence="9">Binds 2 [4Fe-4S] clusters per subunit. One cluster is coordinated with 3 cysteines and an exchangeable S-adenosyl-L-methionine.</text>
</comment>
<protein>
    <recommendedName>
        <fullName evidence="9">Lipoyl synthase</fullName>
        <ecNumber evidence="9">2.8.1.8</ecNumber>
    </recommendedName>
    <alternativeName>
        <fullName evidence="9">Lip-syn</fullName>
        <shortName evidence="9">LS</shortName>
    </alternativeName>
    <alternativeName>
        <fullName evidence="9">Lipoate synthase</fullName>
    </alternativeName>
    <alternativeName>
        <fullName evidence="9">Lipoic acid synthase</fullName>
    </alternativeName>
    <alternativeName>
        <fullName evidence="9">Sulfur insertion protein LipA</fullName>
    </alternativeName>
</protein>
<evidence type="ECO:0000313" key="12">
    <source>
        <dbReference type="Proteomes" id="UP000196531"/>
    </source>
</evidence>
<evidence type="ECO:0000256" key="1">
    <source>
        <dbReference type="ARBA" id="ARBA00022485"/>
    </source>
</evidence>
<dbReference type="PIRSF" id="PIRSF005963">
    <property type="entry name" value="Lipoyl_synth"/>
    <property type="match status" value="1"/>
</dbReference>
<sequence length="323" mass="36764">MTKTYDYQAARDKTLEKKKRAFEQAKSKTNLREKKPDWFKVKLPSGKEYEQVRKKLREKNLWTVCEEASCPNQGECWSAKTATMMILGGTCTRACKFCAVDTGNPGGVIDFQEIQNASDMVETMGLRYLVVTSVDRDDLADFGAAHFGNIVKRIRKDHPDTLVEVLIPDFDGNEEHMHTLGSSRPFVIAQNIETVKRLTHPVRDRRAGYEKTLGCLKYYNEEFSEIATKSSIMLGLGETDNEIIQCLKDLRSVGTNIVTLGQYLRPTPRHLKVEKYYHPDEFAKFKEIAYEVGFDFVASGPLVRSSYKAADYLDHLKAKGHDI</sequence>
<accession>A0A1Y5F4C4</accession>
<dbReference type="FunFam" id="3.20.20.70:FF:000040">
    <property type="entry name" value="Lipoyl synthase"/>
    <property type="match status" value="1"/>
</dbReference>
<evidence type="ECO:0000259" key="10">
    <source>
        <dbReference type="PROSITE" id="PS51918"/>
    </source>
</evidence>
<dbReference type="GO" id="GO:0046872">
    <property type="term" value="F:metal ion binding"/>
    <property type="evidence" value="ECO:0007669"/>
    <property type="project" value="UniProtKB-KW"/>
</dbReference>
<dbReference type="UniPathway" id="UPA00538">
    <property type="reaction ID" value="UER00593"/>
</dbReference>
<evidence type="ECO:0000256" key="8">
    <source>
        <dbReference type="ARBA" id="ARBA00047326"/>
    </source>
</evidence>
<evidence type="ECO:0000256" key="4">
    <source>
        <dbReference type="ARBA" id="ARBA00022691"/>
    </source>
</evidence>
<dbReference type="SFLD" id="SFLDF00271">
    <property type="entry name" value="lipoyl_synthase"/>
    <property type="match status" value="1"/>
</dbReference>
<evidence type="ECO:0000313" key="11">
    <source>
        <dbReference type="EMBL" id="OUR95428.1"/>
    </source>
</evidence>
<comment type="subcellular location">
    <subcellularLocation>
        <location evidence="9">Cytoplasm</location>
    </subcellularLocation>
</comment>
<keyword evidence="1 9" id="KW-0004">4Fe-4S</keyword>
<name>A0A1Y5F4C4_9BACT</name>
<dbReference type="InterPro" id="IPR003698">
    <property type="entry name" value="Lipoyl_synth"/>
</dbReference>
<feature type="binding site" evidence="9">
    <location>
        <position position="65"/>
    </location>
    <ligand>
        <name>[4Fe-4S] cluster</name>
        <dbReference type="ChEBI" id="CHEBI:49883"/>
        <label>1</label>
    </ligand>
</feature>
<dbReference type="GO" id="GO:0005737">
    <property type="term" value="C:cytoplasm"/>
    <property type="evidence" value="ECO:0007669"/>
    <property type="project" value="UniProtKB-SubCell"/>
</dbReference>
<dbReference type="SUPFAM" id="SSF102114">
    <property type="entry name" value="Radical SAM enzymes"/>
    <property type="match status" value="1"/>
</dbReference>
<dbReference type="Pfam" id="PF16881">
    <property type="entry name" value="LIAS_N"/>
    <property type="match status" value="1"/>
</dbReference>
<feature type="binding site" evidence="9">
    <location>
        <position position="76"/>
    </location>
    <ligand>
        <name>[4Fe-4S] cluster</name>
        <dbReference type="ChEBI" id="CHEBI:49883"/>
        <label>1</label>
    </ligand>
</feature>
<comment type="caution">
    <text evidence="11">The sequence shown here is derived from an EMBL/GenBank/DDBJ whole genome shotgun (WGS) entry which is preliminary data.</text>
</comment>
<dbReference type="NCBIfam" id="NF004019">
    <property type="entry name" value="PRK05481.1"/>
    <property type="match status" value="1"/>
</dbReference>
<dbReference type="PANTHER" id="PTHR10949:SF0">
    <property type="entry name" value="LIPOYL SYNTHASE, MITOCHONDRIAL"/>
    <property type="match status" value="1"/>
</dbReference>
<evidence type="ECO:0000256" key="5">
    <source>
        <dbReference type="ARBA" id="ARBA00022723"/>
    </source>
</evidence>
<dbReference type="HAMAP" id="MF_00206">
    <property type="entry name" value="Lipoyl_synth"/>
    <property type="match status" value="1"/>
</dbReference>
<dbReference type="NCBIfam" id="TIGR00510">
    <property type="entry name" value="lipA"/>
    <property type="match status" value="1"/>
</dbReference>
<dbReference type="PROSITE" id="PS51918">
    <property type="entry name" value="RADICAL_SAM"/>
    <property type="match status" value="1"/>
</dbReference>
<comment type="function">
    <text evidence="9">Catalyzes the radical-mediated insertion of two sulfur atoms into the C-6 and C-8 positions of the octanoyl moiety bound to the lipoyl domains of lipoate-dependent enzymes, thereby converting the octanoylated domains into lipoylated derivatives.</text>
</comment>
<keyword evidence="6 9" id="KW-0408">Iron</keyword>
<dbReference type="InterPro" id="IPR058240">
    <property type="entry name" value="rSAM_sf"/>
</dbReference>
<dbReference type="EMBL" id="MAAO01000008">
    <property type="protein sequence ID" value="OUR95428.1"/>
    <property type="molecule type" value="Genomic_DNA"/>
</dbReference>
<evidence type="ECO:0000256" key="6">
    <source>
        <dbReference type="ARBA" id="ARBA00023004"/>
    </source>
</evidence>
<dbReference type="Pfam" id="PF04055">
    <property type="entry name" value="Radical_SAM"/>
    <property type="match status" value="1"/>
</dbReference>
<evidence type="ECO:0000256" key="7">
    <source>
        <dbReference type="ARBA" id="ARBA00023014"/>
    </source>
</evidence>
<dbReference type="PANTHER" id="PTHR10949">
    <property type="entry name" value="LIPOYL SYNTHASE"/>
    <property type="match status" value="1"/>
</dbReference>
<reference evidence="12" key="1">
    <citation type="journal article" date="2017" name="Proc. Natl. Acad. Sci. U.S.A.">
        <title>Simulation of Deepwater Horizon oil plume reveals substrate specialization within a complex community of hydrocarbon-degraders.</title>
        <authorList>
            <person name="Hu P."/>
            <person name="Dubinsky E.A."/>
            <person name="Probst A.J."/>
            <person name="Wang J."/>
            <person name="Sieber C.M.K."/>
            <person name="Tom L.M."/>
            <person name="Gardinali P."/>
            <person name="Banfield J.F."/>
            <person name="Atlas R.M."/>
            <person name="Andersen G.L."/>
        </authorList>
    </citation>
    <scope>NUCLEOTIDE SEQUENCE [LARGE SCALE GENOMIC DNA]</scope>
</reference>
<dbReference type="AlphaFoldDB" id="A0A1Y5F4C4"/>
<proteinExistence type="inferred from homology"/>
<keyword evidence="4 9" id="KW-0949">S-adenosyl-L-methionine</keyword>
<feature type="binding site" evidence="9">
    <location>
        <position position="98"/>
    </location>
    <ligand>
        <name>[4Fe-4S] cluster</name>
        <dbReference type="ChEBI" id="CHEBI:49883"/>
        <label>2</label>
        <note>4Fe-4S-S-AdoMet</note>
    </ligand>
</feature>
<evidence type="ECO:0000256" key="9">
    <source>
        <dbReference type="HAMAP-Rule" id="MF_00206"/>
    </source>
</evidence>
<dbReference type="SFLD" id="SFLDG01058">
    <property type="entry name" value="lipoyl_synthase_like"/>
    <property type="match status" value="1"/>
</dbReference>